<reference evidence="3" key="1">
    <citation type="journal article" date="2020" name="bioRxiv">
        <title>Comparative genomics of Chlamydomonas.</title>
        <authorList>
            <person name="Craig R.J."/>
            <person name="Hasan A.R."/>
            <person name="Ness R.W."/>
            <person name="Keightley P.D."/>
        </authorList>
    </citation>
    <scope>NUCLEOTIDE SEQUENCE</scope>
    <source>
        <strain evidence="3">CCAP 11/70</strain>
    </source>
</reference>
<dbReference type="PANTHER" id="PTHR10367">
    <property type="entry name" value="MRNA-CAPPING ENZYME"/>
    <property type="match status" value="1"/>
</dbReference>
<dbReference type="Proteomes" id="UP000612055">
    <property type="component" value="Unassembled WGS sequence"/>
</dbReference>
<evidence type="ECO:0000256" key="1">
    <source>
        <dbReference type="SAM" id="MobiDB-lite"/>
    </source>
</evidence>
<keyword evidence="4" id="KW-1185">Reference proteome</keyword>
<dbReference type="GO" id="GO:0006370">
    <property type="term" value="P:7-methylguanosine mRNA capping"/>
    <property type="evidence" value="ECO:0007669"/>
    <property type="project" value="InterPro"/>
</dbReference>
<dbReference type="GO" id="GO:0004484">
    <property type="term" value="F:mRNA guanylyltransferase activity"/>
    <property type="evidence" value="ECO:0007669"/>
    <property type="project" value="InterPro"/>
</dbReference>
<proteinExistence type="predicted"/>
<dbReference type="InterPro" id="IPR051029">
    <property type="entry name" value="mRNA_Capping_Enz/RNA_Phosphat"/>
</dbReference>
<dbReference type="EMBL" id="JAEHOE010000001">
    <property type="protein sequence ID" value="KAG2502098.1"/>
    <property type="molecule type" value="Genomic_DNA"/>
</dbReference>
<dbReference type="InterPro" id="IPR001339">
    <property type="entry name" value="mRNA_cap_enzyme_adenylation"/>
</dbReference>
<protein>
    <recommendedName>
        <fullName evidence="2">mRNA capping enzyme adenylation domain-containing protein</fullName>
    </recommendedName>
</protein>
<comment type="caution">
    <text evidence="3">The sequence shown here is derived from an EMBL/GenBank/DDBJ whole genome shotgun (WGS) entry which is preliminary data.</text>
</comment>
<name>A0A835YG52_9CHLO</name>
<dbReference type="Pfam" id="PF01331">
    <property type="entry name" value="mRNA_cap_enzyme"/>
    <property type="match status" value="1"/>
</dbReference>
<dbReference type="Gene3D" id="3.40.50.300">
    <property type="entry name" value="P-loop containing nucleotide triphosphate hydrolases"/>
    <property type="match status" value="1"/>
</dbReference>
<dbReference type="PANTHER" id="PTHR10367:SF17">
    <property type="entry name" value="MRNA-CAPPING ENZYME"/>
    <property type="match status" value="1"/>
</dbReference>
<evidence type="ECO:0000313" key="4">
    <source>
        <dbReference type="Proteomes" id="UP000612055"/>
    </source>
</evidence>
<dbReference type="InterPro" id="IPR027417">
    <property type="entry name" value="P-loop_NTPase"/>
</dbReference>
<dbReference type="Gene3D" id="3.30.470.30">
    <property type="entry name" value="DNA ligase/mRNA capping enzyme"/>
    <property type="match status" value="1"/>
</dbReference>
<feature type="domain" description="mRNA capping enzyme adenylation" evidence="2">
    <location>
        <begin position="306"/>
        <end position="415"/>
    </location>
</feature>
<accession>A0A835YG52</accession>
<dbReference type="SUPFAM" id="SSF56091">
    <property type="entry name" value="DNA ligase/mRNA capping enzyme, catalytic domain"/>
    <property type="match status" value="1"/>
</dbReference>
<dbReference type="Pfam" id="PF13238">
    <property type="entry name" value="AAA_18"/>
    <property type="match status" value="1"/>
</dbReference>
<evidence type="ECO:0000313" key="3">
    <source>
        <dbReference type="EMBL" id="KAG2502098.1"/>
    </source>
</evidence>
<organism evidence="3 4">
    <name type="scientific">Edaphochlamys debaryana</name>
    <dbReference type="NCBI Taxonomy" id="47281"/>
    <lineage>
        <taxon>Eukaryota</taxon>
        <taxon>Viridiplantae</taxon>
        <taxon>Chlorophyta</taxon>
        <taxon>core chlorophytes</taxon>
        <taxon>Chlorophyceae</taxon>
        <taxon>CS clade</taxon>
        <taxon>Chlamydomonadales</taxon>
        <taxon>Chlamydomonadales incertae sedis</taxon>
        <taxon>Edaphochlamys</taxon>
    </lineage>
</organism>
<gene>
    <name evidence="3" type="ORF">HYH03_000590</name>
</gene>
<dbReference type="GO" id="GO:0005524">
    <property type="term" value="F:ATP binding"/>
    <property type="evidence" value="ECO:0007669"/>
    <property type="project" value="InterPro"/>
</dbReference>
<dbReference type="OrthoDB" id="549111at2759"/>
<evidence type="ECO:0000259" key="2">
    <source>
        <dbReference type="Pfam" id="PF01331"/>
    </source>
</evidence>
<sequence length="1305" mass="139167">MAAFSSGPAGGAVLLIGAPGVGKSTLGRLLAQQHEGRGARFVSVGDELRERGLALKQEELPWGARHRELRATAEELLRTELRAWAQLWRTGALASCYSPLLLLECVEETEDAFAAVELLAEAEVPLLQVLYLTHDITCRPGLKEDVMTASTQPTAAVRRWEQRKAIWEVHAPRVIEFFTALGVLTEVGVDGSLMARPSLATAGYARSYTFVGPGPWLPAKTASPPLQVPAELALTPLQHVTSIRLVTWRAERDEVLEAAARLSGLGLNTFFRGGGGGMGHAGPALPLPACSVRSPSDVQWLAVPGRYAVSRKADGTRCLLIVPGEEAAAGSGGGEAYLLNRVGSLYKHPVRTLRPCPEPEAAASGNDGGLPSGTVLDGELLWHGGRGFFLAFDALCVGGQQLWSRPLRERLAALRDMEHGPGLAEAEQCKDFHVPAAPKGQPASSKHALRKKQQAPLPVPSNEFMVYPRASSEVCVLRKRHFDVSAEALKSLEASRGSCPYPTDGLVFTPYDMPYVLGMAELTYTWQRPEQAVLDLRCAQDLRELGVQVTGGRAATPVLMPGTVVRAFRGPAKDAAIEALVYACRPVWDKAGLTPFDIRWDKTSAIVEGKRLQGSSRGGLLTASQLAAAVAASQRAAHIVRSEARSSTSAGPLPPPVHPARAMPYDDLYGSVMAAVEAGGVQRSMDPGSGLELFSCRTPGSPPSPAEALCRGLVLHPPSRTVVATPFTFAPSIRETADLPAKPSSDGPQPMTLHLPRLTATLLAETLEEAGVEACPSLPGYNVQPCVASVKVDGSPVLAFTWSGQLQTAGRERMDSEQALWAREWLHQHANLTAFRPGQTYVLEAVYGADTHVVPYAFEGVVLLGAYDETGRELPWTQLPALANELGVTMAAPSLRAPLPELLAALTLGGEVTAGKLAPPTVPPSFKGWVVVAPDGQRYKHVQVPYKQVSMARQSLHPLFVWDRVCYGGATPSSLATGLPLRFRRELDAILSALAEGYGRARGDLLGLLRHAEAEGRLADLRCPAGASSSNGTGAAAGSPDEIAKAAEAVTAALVVRLSIDCGGASRATQTSSARSPTLPSDVPPKLLRALAYALAALAVGTEPLQDSHVPPSMYYTGPPAEGSAVPAPSLRRLLLHCVQPSVDGTLPGYAPSGLMAQEWAKDWAQGPAGRMSPATPPPFLHTALLDELVQRCLAPLKGRDLVAGLSVCSKWCRLMSEAPRPYDLASRQAAGKLSEERSRGAARRRARQATEHRELMAWLDRLHALLQGFQRGLWGAFGPDLDYAGVTFVWKKAAPVPSSLAEWR</sequence>
<feature type="region of interest" description="Disordered" evidence="1">
    <location>
        <begin position="434"/>
        <end position="455"/>
    </location>
</feature>
<dbReference type="SUPFAM" id="SSF52540">
    <property type="entry name" value="P-loop containing nucleoside triphosphate hydrolases"/>
    <property type="match status" value="1"/>
</dbReference>